<feature type="compositionally biased region" description="Low complexity" evidence="10">
    <location>
        <begin position="243"/>
        <end position="263"/>
    </location>
</feature>
<evidence type="ECO:0000313" key="12">
    <source>
        <dbReference type="EMBL" id="KAG7460021.1"/>
    </source>
</evidence>
<feature type="compositionally biased region" description="Polar residues" evidence="10">
    <location>
        <begin position="1492"/>
        <end position="1532"/>
    </location>
</feature>
<feature type="compositionally biased region" description="Pro residues" evidence="10">
    <location>
        <begin position="362"/>
        <end position="373"/>
    </location>
</feature>
<evidence type="ECO:0000256" key="8">
    <source>
        <dbReference type="ARBA" id="ARBA00023159"/>
    </source>
</evidence>
<feature type="compositionally biased region" description="Basic and acidic residues" evidence="10">
    <location>
        <begin position="795"/>
        <end position="807"/>
    </location>
</feature>
<dbReference type="FunFam" id="3.30.40.10:FF:000116">
    <property type="entry name" value="Transcription factor 20 (AR1)"/>
    <property type="match status" value="1"/>
</dbReference>
<feature type="compositionally biased region" description="Low complexity" evidence="10">
    <location>
        <begin position="765"/>
        <end position="785"/>
    </location>
</feature>
<feature type="compositionally biased region" description="Low complexity" evidence="10">
    <location>
        <begin position="477"/>
        <end position="498"/>
    </location>
</feature>
<feature type="compositionally biased region" description="Low complexity" evidence="10">
    <location>
        <begin position="1079"/>
        <end position="1092"/>
    </location>
</feature>
<keyword evidence="5" id="KW-0863">Zinc-finger</keyword>
<feature type="compositionally biased region" description="Polar residues" evidence="10">
    <location>
        <begin position="413"/>
        <end position="428"/>
    </location>
</feature>
<feature type="compositionally biased region" description="Polar residues" evidence="10">
    <location>
        <begin position="1697"/>
        <end position="1718"/>
    </location>
</feature>
<feature type="region of interest" description="Disordered" evidence="10">
    <location>
        <begin position="1662"/>
        <end position="1736"/>
    </location>
</feature>
<feature type="compositionally biased region" description="Low complexity" evidence="10">
    <location>
        <begin position="2061"/>
        <end position="2100"/>
    </location>
</feature>
<feature type="compositionally biased region" description="Polar residues" evidence="10">
    <location>
        <begin position="712"/>
        <end position="722"/>
    </location>
</feature>
<feature type="region of interest" description="Disordered" evidence="10">
    <location>
        <begin position="2362"/>
        <end position="2385"/>
    </location>
</feature>
<evidence type="ECO:0000256" key="7">
    <source>
        <dbReference type="ARBA" id="ARBA00022843"/>
    </source>
</evidence>
<feature type="compositionally biased region" description="Polar residues" evidence="10">
    <location>
        <begin position="1456"/>
        <end position="1470"/>
    </location>
</feature>
<feature type="compositionally biased region" description="Polar residues" evidence="10">
    <location>
        <begin position="939"/>
        <end position="949"/>
    </location>
</feature>
<evidence type="ECO:0000256" key="10">
    <source>
        <dbReference type="SAM" id="MobiDB-lite"/>
    </source>
</evidence>
<dbReference type="PANTHER" id="PTHR14955:SF7">
    <property type="entry name" value="TRANSCRIPTION FACTOR 20"/>
    <property type="match status" value="1"/>
</dbReference>
<feature type="compositionally biased region" description="Polar residues" evidence="10">
    <location>
        <begin position="499"/>
        <end position="510"/>
    </location>
</feature>
<feature type="compositionally biased region" description="Polar residues" evidence="10">
    <location>
        <begin position="1753"/>
        <end position="1770"/>
    </location>
</feature>
<organism evidence="12 13">
    <name type="scientific">Megalops atlanticus</name>
    <name type="common">Tarpon</name>
    <name type="synonym">Clupea gigantea</name>
    <dbReference type="NCBI Taxonomy" id="7932"/>
    <lineage>
        <taxon>Eukaryota</taxon>
        <taxon>Metazoa</taxon>
        <taxon>Chordata</taxon>
        <taxon>Craniata</taxon>
        <taxon>Vertebrata</taxon>
        <taxon>Euteleostomi</taxon>
        <taxon>Actinopterygii</taxon>
        <taxon>Neopterygii</taxon>
        <taxon>Teleostei</taxon>
        <taxon>Elopiformes</taxon>
        <taxon>Megalopidae</taxon>
        <taxon>Megalops</taxon>
    </lineage>
</organism>
<name>A0A9D3PJG5_MEGAT</name>
<comment type="subcellular location">
    <subcellularLocation>
        <location evidence="1">Nucleus</location>
    </subcellularLocation>
</comment>
<comment type="caution">
    <text evidence="12">The sequence shown here is derived from an EMBL/GenBank/DDBJ whole genome shotgun (WGS) entry which is preliminary data.</text>
</comment>
<feature type="compositionally biased region" description="Polar residues" evidence="10">
    <location>
        <begin position="690"/>
        <end position="700"/>
    </location>
</feature>
<keyword evidence="2" id="KW-1017">Isopeptide bond</keyword>
<feature type="compositionally biased region" description="Pro residues" evidence="10">
    <location>
        <begin position="748"/>
        <end position="764"/>
    </location>
</feature>
<feature type="compositionally biased region" description="Polar residues" evidence="10">
    <location>
        <begin position="1168"/>
        <end position="1184"/>
    </location>
</feature>
<keyword evidence="4" id="KW-0479">Metal-binding</keyword>
<evidence type="ECO:0000256" key="4">
    <source>
        <dbReference type="ARBA" id="ARBA00022723"/>
    </source>
</evidence>
<evidence type="ECO:0000256" key="5">
    <source>
        <dbReference type="ARBA" id="ARBA00022771"/>
    </source>
</evidence>
<feature type="region of interest" description="Disordered" evidence="10">
    <location>
        <begin position="171"/>
        <end position="513"/>
    </location>
</feature>
<keyword evidence="7" id="KW-0832">Ubl conjugation</keyword>
<dbReference type="GO" id="GO:0008270">
    <property type="term" value="F:zinc ion binding"/>
    <property type="evidence" value="ECO:0007669"/>
    <property type="project" value="UniProtKB-KW"/>
</dbReference>
<feature type="compositionally biased region" description="Basic and acidic residues" evidence="10">
    <location>
        <begin position="1304"/>
        <end position="1317"/>
    </location>
</feature>
<feature type="region of interest" description="Disordered" evidence="10">
    <location>
        <begin position="82"/>
        <end position="106"/>
    </location>
</feature>
<feature type="region of interest" description="Disordered" evidence="10">
    <location>
        <begin position="1127"/>
        <end position="1190"/>
    </location>
</feature>
<dbReference type="InterPro" id="IPR052440">
    <property type="entry name" value="Trans_Reg/Chrom_Remod"/>
</dbReference>
<feature type="compositionally biased region" description="Basic and acidic residues" evidence="10">
    <location>
        <begin position="977"/>
        <end position="988"/>
    </location>
</feature>
<feature type="compositionally biased region" description="Low complexity" evidence="10">
    <location>
        <begin position="429"/>
        <end position="438"/>
    </location>
</feature>
<dbReference type="InterPro" id="IPR013083">
    <property type="entry name" value="Znf_RING/FYVE/PHD"/>
</dbReference>
<feature type="region of interest" description="Disordered" evidence="10">
    <location>
        <begin position="1566"/>
        <end position="1647"/>
    </location>
</feature>
<feature type="compositionally biased region" description="Polar residues" evidence="10">
    <location>
        <begin position="1127"/>
        <end position="1146"/>
    </location>
</feature>
<dbReference type="PANTHER" id="PTHR14955">
    <property type="entry name" value="RETINOIC ACID INDUCED 1/TRANSCRIPTION FACTOR 20"/>
    <property type="match status" value="1"/>
</dbReference>
<evidence type="ECO:0000256" key="1">
    <source>
        <dbReference type="ARBA" id="ARBA00004123"/>
    </source>
</evidence>
<dbReference type="Proteomes" id="UP001046870">
    <property type="component" value="Chromosome 19"/>
</dbReference>
<feature type="compositionally biased region" description="Basic and acidic residues" evidence="10">
    <location>
        <begin position="1155"/>
        <end position="1166"/>
    </location>
</feature>
<feature type="compositionally biased region" description="Polar residues" evidence="10">
    <location>
        <begin position="1"/>
        <end position="10"/>
    </location>
</feature>
<feature type="compositionally biased region" description="Basic residues" evidence="10">
    <location>
        <begin position="1725"/>
        <end position="1736"/>
    </location>
</feature>
<feature type="compositionally biased region" description="Low complexity" evidence="10">
    <location>
        <begin position="177"/>
        <end position="186"/>
    </location>
</feature>
<sequence>MQNFRNSSAPPTLPPGFSGGSGVAGGNSPYLPQSSGPQCSPRMTEEYAGVQPQQNLQTQNQHLHHLVPHHHTQASLMLSYGARNRGGASGEALHGSTHSGSNNPYRKDMMDHYFSMSGKERHRRGGQGLGYGTGFGYPNMDGHMSHQYRHAAAGSGSSGMMAHYQLDYSVPAGSGGSSSSSSSSSGTGAFSPSNQYSMTQNPSIQTPTGPTIHSRQQAQNYPSQQALHQGQQHRGYPGSGHRMPPQFSHYSSSSTSTGSQGMYNSPPLRYHGGSNSGSFECKVSSSTANSNPSSSIISTNSNTGPLDTAGQNYTSSGYPPYHSQPAHSHHKQPTHTHRGSQHNLGPSYDSSHKIHASSLLHQPPPGLPYPEHPPVSNSSTSSSTNPSVSHFSSQEKSKSPMHSQSQQSQLHQNFSPISNPSPVASTVQSPSCSSSPSPLMGMSESGNSTVPPTHPSLQKARNSHSHSRLLQTVTQLSPTPNSNSSISSCGSSSGNVNTAGLNSSPGSSHPVSIRSRMGMGIVGENSSSSLYPSSPLDKLMADSGINSLNALTSQVANLPNTVQHMLLSDTLLSHRAAKDAGYQGHLRETQMQQSSHAMHNSQQKSRGISAPLGGRAGREGIGTVGCGISNSEVGAGEEATQVPESPIGGKLEGEEQFSGGEGGRVRQMSGASSGSEPSGYYPVSHKQRTHAQSVTEQDSHNLPLQIEMGVSTQKGQTLTSPSGPCLRTTEHDTHSSFPKSPSSSSPSSHPPSALPSPNLPPSCPPASSVPTSSTPSPSLISSFHSNIVIEPVVSKQEKEERGDRSEKDDENEDSKEEWRSSTAQKDEAEVGYEGDRQRETGRQTEIHLHPSKGKENEEEKQDRTDSEDITKHAGGVGVIVSTRSEMAQPGTVAEQLQTAPSAPPCSLHQPHNAVNYAEETHSHSSFGESSSLNGEDSDSMCTYPSNYATKASHKSSSEQSPHTPSTDPQKIPYGTSELHHSSGMDFKNRGRGGMETNLKYQGYHQPQPNYNSGPRKSVGVTGMEEPGKRGNGLGISRGQENNSQPQQQFPSLLQEVLQGYHLDRRYGRMEHLAQKIPNSSSQPQSISHQSLSRHPYEMTGNTRPQVTQTGLGVDHQNLTQMAASGKLQNQSQLSGPVEGQDSSLHSWGSMGAGAKGEHCSSSDKLKIATTQRSTPSMPKPTESSARAPPKQINLADYFLPHRKPSSNLSAHHSAVQQILLQETEPMAGNGIPKGQPQPNASSSSLLTSAASSERRSVICDVSPSRRTTPERERDGDKEHMRGRQQTGSSVASVIQQSHPTSESESIKLEEREKREVEIEMASQTTKETPNLNANPASHSGNFPVKEAFSEHQNKSPHPSMDSNSDLHRSSSGKKGHTNSTSNTVCHPQQAIQHPSVNPSPVSSPSSRCQSYFQGLDGSSSRSPGLARYGFPDTGVGTSKAISYHPHYPTHPHHYIPSQSQLENPKATSKLQMYPHSHSLQLSHGLGDRGEWTASNSNRPENIMQSPSTSSSRHQQQSPARPRSHTSVLATQQPHHHQGSYYDTPKMWGLSEREDGGTLEAAGNCRRTQLSSTVSPGAATLPGAQTSDAKCLQSNPPRGVREEMVKPFHPMSASSPHSKSSSSSSSSAGGQQCHGPIKTGSSGDTNPLMMRRRVRSFISPIPAKRQHQDLSQQHQQRAASNQYSSSLPTSESKHQNDADSSSPNLSHTKLTMPNAAFSTSPPPAHGKTKILPPRKGRGLKLEAIVQKITPNVKKASNNNSSHTDSASNHHSGVSHAEITDCHPESQDQDTCGDGNFPRIGPGSGSCLPYMGEGLSMDEIMYYRGVEETGPLPPTAYPCDPHQEQHILKHDITGNITRGAAGDIEPDFGMGASVSPMTEREGVGERGKDELRLPSDFTLLGPLPPPPPLPCPVQPSSPPSSSALSDIQHFSNTYQQLETRRGEHSAANLLRQKLQESGMGLGMDDYPGSDYFGTQPPHHNQSAGPCLITRTPHAHQSYQQHLVPSARAASSMTGLPQLTEPKPPDNIVPKGYFPSGKKKGRPVGSVNKQKRAQVQTQHVSLNTPSITHAAAPTPTHTPAHIATPPTAPSTSATTETQTSPPADIKMSSTCVTPAVSQTVKADVEDQDVQPVTEVKSRRHRQSKAEDGSDGVGRRRRRRGVVGQVGKEELQRGTGIGGNFSVSGHFPDYKKSAFVPYIHVERKEEEIGAVCTIVNAEEERMKGESGGEGGTDKILNFTFSSQGTKGDREMEKVKEKEAEQVDSELLQSCTTGKALPSSGYVLSGAVMTESDNFGPLLCCLCKKWANYKNLGDLYGPYYPPEYTTKLTKNHTQIRQNLLTRVGNTGVNLGAVATESTQQDIQPIKTQTGNSMTETDSLGNQTSESASNIAQNTECLESRGEMHSFSDQIGHVSADMKMVQTWDMKQEPAITSEVLKQCRQQNDLEEKREQPQNQQWPTEDAQQRPQHRKLTSHPRFKRRHKSSEDLPKTTPTNSKALLPFQPPPQLLNQDTSDPLAQLAQLPQMPLDPEELWVHEGCIVWASGVYLVNGRLYGLKEALDGARDTCCSHCEVVGSTLGCYSKGCTLRYHYLCALEADCSLNEENFSLRCLKHKFPQNSGPVKSVYPEQSERG</sequence>
<feature type="compositionally biased region" description="Polar residues" evidence="10">
    <location>
        <begin position="1582"/>
        <end position="1595"/>
    </location>
</feature>
<dbReference type="InterPro" id="IPR034732">
    <property type="entry name" value="EPHD"/>
</dbReference>
<feature type="region of interest" description="Disordered" evidence="10">
    <location>
        <begin position="1749"/>
        <end position="1775"/>
    </location>
</feature>
<feature type="compositionally biased region" description="Basic residues" evidence="10">
    <location>
        <begin position="2461"/>
        <end position="2477"/>
    </location>
</feature>
<keyword evidence="6" id="KW-0862">Zinc</keyword>
<feature type="compositionally biased region" description="Polar residues" evidence="10">
    <location>
        <begin position="1377"/>
        <end position="1392"/>
    </location>
</feature>
<feature type="domain" description="PHD-type" evidence="11">
    <location>
        <begin position="2488"/>
        <end position="2608"/>
    </location>
</feature>
<evidence type="ECO:0000256" key="3">
    <source>
        <dbReference type="ARBA" id="ARBA00022553"/>
    </source>
</evidence>
<dbReference type="GO" id="GO:0005634">
    <property type="term" value="C:nucleus"/>
    <property type="evidence" value="ECO:0007669"/>
    <property type="project" value="UniProtKB-SubCell"/>
</dbReference>
<feature type="compositionally biased region" description="Polar residues" evidence="10">
    <location>
        <begin position="187"/>
        <end position="232"/>
    </location>
</feature>
<evidence type="ECO:0000259" key="11">
    <source>
        <dbReference type="PROSITE" id="PS51805"/>
    </source>
</evidence>
<feature type="compositionally biased region" description="Low complexity" evidence="10">
    <location>
        <begin position="1394"/>
        <end position="1406"/>
    </location>
</feature>
<protein>
    <recommendedName>
        <fullName evidence="11">PHD-type domain-containing protein</fullName>
    </recommendedName>
</protein>
<feature type="region of interest" description="Disordered" evidence="10">
    <location>
        <begin position="2218"/>
        <end position="2246"/>
    </location>
</feature>
<feature type="compositionally biased region" description="Basic and acidic residues" evidence="10">
    <location>
        <begin position="1267"/>
        <end position="1281"/>
    </location>
</feature>
<dbReference type="PROSITE" id="PS51805">
    <property type="entry name" value="EPHD"/>
    <property type="match status" value="1"/>
</dbReference>
<feature type="region of interest" description="Disordered" evidence="10">
    <location>
        <begin position="1"/>
        <end position="50"/>
    </location>
</feature>
<feature type="compositionally biased region" description="Polar residues" evidence="10">
    <location>
        <begin position="2104"/>
        <end position="2117"/>
    </location>
</feature>
<keyword evidence="13" id="KW-1185">Reference proteome</keyword>
<keyword evidence="3" id="KW-0597">Phosphoprotein</keyword>
<dbReference type="Gene3D" id="3.30.40.10">
    <property type="entry name" value="Zinc/RING finger domain, C3HC4 (zinc finger)"/>
    <property type="match status" value="1"/>
</dbReference>
<feature type="region of interest" description="Disordered" evidence="10">
    <location>
        <begin position="2031"/>
        <end position="2157"/>
    </location>
</feature>
<feature type="region of interest" description="Disordered" evidence="10">
    <location>
        <begin position="712"/>
        <end position="1045"/>
    </location>
</feature>
<evidence type="ECO:0000256" key="2">
    <source>
        <dbReference type="ARBA" id="ARBA00022499"/>
    </source>
</evidence>
<feature type="region of interest" description="Disordered" evidence="10">
    <location>
        <begin position="1075"/>
        <end position="1104"/>
    </location>
</feature>
<dbReference type="EMBL" id="JAFDVH010000019">
    <property type="protein sequence ID" value="KAG7460021.1"/>
    <property type="molecule type" value="Genomic_DNA"/>
</dbReference>
<feature type="compositionally biased region" description="Basic and acidic residues" evidence="10">
    <location>
        <begin position="816"/>
        <end position="871"/>
    </location>
</feature>
<feature type="region of interest" description="Disordered" evidence="10">
    <location>
        <begin position="2435"/>
        <end position="2506"/>
    </location>
</feature>
<feature type="compositionally biased region" description="Polar residues" evidence="10">
    <location>
        <begin position="2050"/>
        <end position="2060"/>
    </location>
</feature>
<feature type="compositionally biased region" description="Low complexity" evidence="10">
    <location>
        <begin position="284"/>
        <end position="303"/>
    </location>
</feature>
<feature type="compositionally biased region" description="Low complexity" evidence="10">
    <location>
        <begin position="735"/>
        <end position="747"/>
    </location>
</feature>
<feature type="compositionally biased region" description="Low complexity" evidence="10">
    <location>
        <begin position="374"/>
        <end position="392"/>
    </location>
</feature>
<keyword evidence="9" id="KW-0539">Nucleus</keyword>
<feature type="compositionally biased region" description="Polar residues" evidence="10">
    <location>
        <begin position="1283"/>
        <end position="1303"/>
    </location>
</feature>
<feature type="compositionally biased region" description="Low complexity" evidence="10">
    <location>
        <begin position="1611"/>
        <end position="1626"/>
    </location>
</feature>
<feature type="compositionally biased region" description="Low complexity" evidence="10">
    <location>
        <begin position="400"/>
        <end position="412"/>
    </location>
</feature>
<feature type="compositionally biased region" description="Polar residues" evidence="10">
    <location>
        <begin position="589"/>
        <end position="606"/>
    </location>
</feature>
<proteinExistence type="predicted"/>
<feature type="compositionally biased region" description="Low complexity" evidence="10">
    <location>
        <begin position="1240"/>
        <end position="1251"/>
    </location>
</feature>
<accession>A0A9D3PJG5</accession>
<feature type="compositionally biased region" description="Polar residues" evidence="10">
    <location>
        <begin position="1004"/>
        <end position="1014"/>
    </location>
</feature>
<feature type="region of interest" description="Disordered" evidence="10">
    <location>
        <begin position="1226"/>
        <end position="1548"/>
    </location>
</feature>
<dbReference type="GO" id="GO:0006357">
    <property type="term" value="P:regulation of transcription by RNA polymerase II"/>
    <property type="evidence" value="ECO:0007669"/>
    <property type="project" value="TreeGrafter"/>
</dbReference>
<reference evidence="12" key="1">
    <citation type="submission" date="2021-01" db="EMBL/GenBank/DDBJ databases">
        <authorList>
            <person name="Zahm M."/>
            <person name="Roques C."/>
            <person name="Cabau C."/>
            <person name="Klopp C."/>
            <person name="Donnadieu C."/>
            <person name="Jouanno E."/>
            <person name="Lampietro C."/>
            <person name="Louis A."/>
            <person name="Herpin A."/>
            <person name="Echchiki A."/>
            <person name="Berthelot C."/>
            <person name="Parey E."/>
            <person name="Roest-Crollius H."/>
            <person name="Braasch I."/>
            <person name="Postlethwait J."/>
            <person name="Bobe J."/>
            <person name="Montfort J."/>
            <person name="Bouchez O."/>
            <person name="Begum T."/>
            <person name="Mejri S."/>
            <person name="Adams A."/>
            <person name="Chen W.-J."/>
            <person name="Guiguen Y."/>
        </authorList>
    </citation>
    <scope>NUCLEOTIDE SEQUENCE</scope>
    <source>
        <strain evidence="12">YG-15Mar2019-1</strain>
        <tissue evidence="12">Brain</tissue>
    </source>
</reference>
<feature type="compositionally biased region" description="Basic residues" evidence="10">
    <location>
        <begin position="327"/>
        <end position="340"/>
    </location>
</feature>
<feature type="compositionally biased region" description="Polar residues" evidence="10">
    <location>
        <begin position="1407"/>
        <end position="1422"/>
    </location>
</feature>
<feature type="compositionally biased region" description="Polar residues" evidence="10">
    <location>
        <begin position="1676"/>
        <end position="1689"/>
    </location>
</feature>
<feature type="compositionally biased region" description="Polar residues" evidence="10">
    <location>
        <begin position="1321"/>
        <end position="1340"/>
    </location>
</feature>
<feature type="compositionally biased region" description="Polar residues" evidence="10">
    <location>
        <begin position="957"/>
        <end position="968"/>
    </location>
</feature>
<gene>
    <name evidence="12" type="ORF">MATL_G00216830</name>
</gene>
<feature type="region of interest" description="Disordered" evidence="10">
    <location>
        <begin position="589"/>
        <end position="700"/>
    </location>
</feature>
<evidence type="ECO:0000313" key="13">
    <source>
        <dbReference type="Proteomes" id="UP001046870"/>
    </source>
</evidence>
<evidence type="ECO:0000256" key="9">
    <source>
        <dbReference type="ARBA" id="ARBA00023242"/>
    </source>
</evidence>
<keyword evidence="8" id="KW-0010">Activator</keyword>
<dbReference type="OrthoDB" id="10029243at2759"/>
<evidence type="ECO:0000256" key="6">
    <source>
        <dbReference type="ARBA" id="ARBA00022833"/>
    </source>
</evidence>
<feature type="compositionally biased region" description="Polar residues" evidence="10">
    <location>
        <begin position="444"/>
        <end position="460"/>
    </location>
</feature>